<proteinExistence type="predicted"/>
<reference evidence="1 2" key="1">
    <citation type="submission" date="2018-06" db="EMBL/GenBank/DDBJ databases">
        <title>Draft Whole-Genome Sequence of the purple photosynthetic bacterium Rhodospeudomonas palustris XCP.</title>
        <authorList>
            <person name="Rayyan A."/>
            <person name="Meyer T.E."/>
            <person name="Kyndt J.A."/>
        </authorList>
    </citation>
    <scope>NUCLEOTIDE SEQUENCE [LARGE SCALE GENOMIC DNA]</scope>
    <source>
        <strain evidence="1 2">XCP</strain>
    </source>
</reference>
<accession>A0A323UIU2</accession>
<dbReference type="Proteomes" id="UP000248134">
    <property type="component" value="Unassembled WGS sequence"/>
</dbReference>
<name>A0A323UIU2_RHOPL</name>
<dbReference type="AlphaFoldDB" id="A0A323UIU2"/>
<evidence type="ECO:0000313" key="1">
    <source>
        <dbReference type="EMBL" id="PZA12454.1"/>
    </source>
</evidence>
<protein>
    <submittedName>
        <fullName evidence="1">ArsR family transcriptional regulator</fullName>
    </submittedName>
</protein>
<dbReference type="EMBL" id="QKQS01000013">
    <property type="protein sequence ID" value="PZA12454.1"/>
    <property type="molecule type" value="Genomic_DNA"/>
</dbReference>
<dbReference type="OrthoDB" id="7855192at2"/>
<gene>
    <name evidence="1" type="ORF">DNX69_10790</name>
</gene>
<dbReference type="RefSeq" id="WP_110785952.1">
    <property type="nucleotide sequence ID" value="NZ_QKQS01000013.1"/>
</dbReference>
<comment type="caution">
    <text evidence="1">The sequence shown here is derived from an EMBL/GenBank/DDBJ whole genome shotgun (WGS) entry which is preliminary data.</text>
</comment>
<evidence type="ECO:0000313" key="2">
    <source>
        <dbReference type="Proteomes" id="UP000248134"/>
    </source>
</evidence>
<organism evidence="1 2">
    <name type="scientific">Rhodopseudomonas palustris</name>
    <dbReference type="NCBI Taxonomy" id="1076"/>
    <lineage>
        <taxon>Bacteria</taxon>
        <taxon>Pseudomonadati</taxon>
        <taxon>Pseudomonadota</taxon>
        <taxon>Alphaproteobacteria</taxon>
        <taxon>Hyphomicrobiales</taxon>
        <taxon>Nitrobacteraceae</taxon>
        <taxon>Rhodopseudomonas</taxon>
    </lineage>
</organism>
<sequence>MSDTLAEVFDKDRRLVLLRLLAEQDDYELSAPLLTKAAQELRHRVYPDVVEADLVLLDQHRLVKRSELEVGGRKMTIATLTKFGRDVAHGRPHPLVARPSPKD</sequence>